<dbReference type="RefSeq" id="WP_038268454.1">
    <property type="nucleotide sequence ID" value="NZ_QTUB01000001.1"/>
</dbReference>
<reference evidence="4 5" key="1">
    <citation type="submission" date="2018-08" db="EMBL/GenBank/DDBJ databases">
        <title>Genomic Encyclopedia of Archaeal and Bacterial Type Strains, Phase II (KMG-II): from individual species to whole genera.</title>
        <authorList>
            <person name="Goeker M."/>
        </authorList>
    </citation>
    <scope>NUCLEOTIDE SEQUENCE [LARGE SCALE GENOMIC DNA]</scope>
    <source>
        <strain evidence="4 5">DSM 17905</strain>
    </source>
</reference>
<comment type="caution">
    <text evidence="4">The sequence shown here is derived from an EMBL/GenBank/DDBJ whole genome shotgun (WGS) entry which is preliminary data.</text>
</comment>
<evidence type="ECO:0000313" key="4">
    <source>
        <dbReference type="EMBL" id="REF28258.1"/>
    </source>
</evidence>
<dbReference type="EMBL" id="QTUB01000001">
    <property type="protein sequence ID" value="REF28258.1"/>
    <property type="molecule type" value="Genomic_DNA"/>
</dbReference>
<feature type="chain" id="PRO_5017828916" evidence="1">
    <location>
        <begin position="23"/>
        <end position="237"/>
    </location>
</feature>
<keyword evidence="5" id="KW-1185">Reference proteome</keyword>
<sequence length="237" mass="25534">MKKVNILIAILGVLGLITQAQAKVGYGISQTETTPHLILGEKDNEPAIGISLPIVKNKLFTASKLKRLAKRDNNGIYDFKLENLPGIENQYIDVAQVPNEEVYFGEWAQKTPDKSDKTHTVFYTGKDVTTNMPKGGTAIYNVKGLNQYNGHNLLSGRLVADFDAQKLNGSLSNNSLNIGIDANINQDAGFSGKATANGNINGVTDGKFYGDSASALAGYAKFDSDRSKDTAFGGNRQ</sequence>
<accession>A0A3D9UFK6</accession>
<feature type="signal peptide" evidence="1">
    <location>
        <begin position="1"/>
        <end position="22"/>
    </location>
</feature>
<feature type="domain" description="HphA C-terminal" evidence="3">
    <location>
        <begin position="130"/>
        <end position="235"/>
    </location>
</feature>
<dbReference type="InterPro" id="IPR054535">
    <property type="entry name" value="HphA_N"/>
</dbReference>
<organism evidence="4 5">
    <name type="scientific">Xenorhabdus cabanillasii</name>
    <dbReference type="NCBI Taxonomy" id="351673"/>
    <lineage>
        <taxon>Bacteria</taxon>
        <taxon>Pseudomonadati</taxon>
        <taxon>Pseudomonadota</taxon>
        <taxon>Gammaproteobacteria</taxon>
        <taxon>Enterobacterales</taxon>
        <taxon>Morganellaceae</taxon>
        <taxon>Xenorhabdus</taxon>
    </lineage>
</organism>
<dbReference type="Pfam" id="PF22829">
    <property type="entry name" value="HphA_C"/>
    <property type="match status" value="1"/>
</dbReference>
<keyword evidence="1" id="KW-0732">Signal</keyword>
<dbReference type="InterPro" id="IPR011250">
    <property type="entry name" value="OMP/PagP_B-barrel"/>
</dbReference>
<dbReference type="Pfam" id="PF22828">
    <property type="entry name" value="HphA_N"/>
    <property type="match status" value="1"/>
</dbReference>
<evidence type="ECO:0000259" key="3">
    <source>
        <dbReference type="Pfam" id="PF22829"/>
    </source>
</evidence>
<evidence type="ECO:0000256" key="1">
    <source>
        <dbReference type="SAM" id="SignalP"/>
    </source>
</evidence>
<dbReference type="AlphaFoldDB" id="A0A3D9UFK6"/>
<gene>
    <name evidence="4" type="ORF">BDD26_3141</name>
</gene>
<dbReference type="InterPro" id="IPR054843">
    <property type="entry name" value="Slam_hemophilin_C"/>
</dbReference>
<evidence type="ECO:0000259" key="2">
    <source>
        <dbReference type="Pfam" id="PF22828"/>
    </source>
</evidence>
<evidence type="ECO:0000313" key="5">
    <source>
        <dbReference type="Proteomes" id="UP000256294"/>
    </source>
</evidence>
<dbReference type="Proteomes" id="UP000256294">
    <property type="component" value="Unassembled WGS sequence"/>
</dbReference>
<dbReference type="SUPFAM" id="SSF56925">
    <property type="entry name" value="OMPA-like"/>
    <property type="match status" value="1"/>
</dbReference>
<proteinExistence type="predicted"/>
<dbReference type="Gene3D" id="2.40.160.90">
    <property type="match status" value="1"/>
</dbReference>
<dbReference type="NCBIfam" id="NF041636">
    <property type="entry name" value="slam_lipo"/>
    <property type="match status" value="1"/>
</dbReference>
<name>A0A3D9UFK6_9GAMM</name>
<feature type="domain" description="HphA N-terminal heme-binding" evidence="2">
    <location>
        <begin position="22"/>
        <end position="120"/>
    </location>
</feature>
<dbReference type="InterPro" id="IPR054536">
    <property type="entry name" value="HphA_C"/>
</dbReference>
<protein>
    <submittedName>
        <fullName evidence="4">Uncharacterized protein</fullName>
    </submittedName>
</protein>